<dbReference type="EMBL" id="FOLQ01000008">
    <property type="protein sequence ID" value="SFD92380.1"/>
    <property type="molecule type" value="Genomic_DNA"/>
</dbReference>
<sequence length="151" mass="17697">METFTETQRFRQGWVWLIMGFSVLIFLGSLSTIDAWNQPIAWFSTMPLLLIVGLLYAWQLDTQLDSEGIHYRIFPIFPWRTIPWRVIQSTSVVQYSYVGYGIRWGFEGWIYNVAGDKGIRVLFDANQRITIGTQRSDEVQHFLDQLIVVRS</sequence>
<keyword evidence="1" id="KW-0472">Membrane</keyword>
<keyword evidence="1" id="KW-0812">Transmembrane</keyword>
<dbReference type="AlphaFoldDB" id="A0A1I1WH14"/>
<reference evidence="2 3" key="1">
    <citation type="submission" date="2016-10" db="EMBL/GenBank/DDBJ databases">
        <authorList>
            <person name="de Groot N.N."/>
        </authorList>
    </citation>
    <scope>NUCLEOTIDE SEQUENCE [LARGE SCALE GENOMIC DNA]</scope>
    <source>
        <strain evidence="2 3">DSM 26130</strain>
    </source>
</reference>
<dbReference type="OrthoDB" id="582675at2"/>
<dbReference type="RefSeq" id="WP_093829618.1">
    <property type="nucleotide sequence ID" value="NZ_FOLQ01000008.1"/>
</dbReference>
<name>A0A1I1WH14_9BACT</name>
<keyword evidence="3" id="KW-1185">Reference proteome</keyword>
<protein>
    <submittedName>
        <fullName evidence="2">Uncharacterized protein</fullName>
    </submittedName>
</protein>
<feature type="transmembrane region" description="Helical" evidence="1">
    <location>
        <begin position="14"/>
        <end position="33"/>
    </location>
</feature>
<evidence type="ECO:0000313" key="3">
    <source>
        <dbReference type="Proteomes" id="UP000198598"/>
    </source>
</evidence>
<keyword evidence="1" id="KW-1133">Transmembrane helix</keyword>
<evidence type="ECO:0000313" key="2">
    <source>
        <dbReference type="EMBL" id="SFD92380.1"/>
    </source>
</evidence>
<organism evidence="2 3">
    <name type="scientific">Spirosoma endophyticum</name>
    <dbReference type="NCBI Taxonomy" id="662367"/>
    <lineage>
        <taxon>Bacteria</taxon>
        <taxon>Pseudomonadati</taxon>
        <taxon>Bacteroidota</taxon>
        <taxon>Cytophagia</taxon>
        <taxon>Cytophagales</taxon>
        <taxon>Cytophagaceae</taxon>
        <taxon>Spirosoma</taxon>
    </lineage>
</organism>
<dbReference type="STRING" id="662367.SAMN05216167_108211"/>
<proteinExistence type="predicted"/>
<feature type="transmembrane region" description="Helical" evidence="1">
    <location>
        <begin position="39"/>
        <end position="58"/>
    </location>
</feature>
<accession>A0A1I1WH14</accession>
<gene>
    <name evidence="2" type="ORF">SAMN05216167_108211</name>
</gene>
<dbReference type="Proteomes" id="UP000198598">
    <property type="component" value="Unassembled WGS sequence"/>
</dbReference>
<evidence type="ECO:0000256" key="1">
    <source>
        <dbReference type="SAM" id="Phobius"/>
    </source>
</evidence>